<feature type="transmembrane region" description="Helical" evidence="1">
    <location>
        <begin position="154"/>
        <end position="172"/>
    </location>
</feature>
<reference evidence="2 3" key="1">
    <citation type="journal article" date="2019" name="Environ. Microbiol.">
        <title>At the nexus of three kingdoms: the genome of the mycorrhizal fungus Gigaspora margarita provides insights into plant, endobacterial and fungal interactions.</title>
        <authorList>
            <person name="Venice F."/>
            <person name="Ghignone S."/>
            <person name="Salvioli di Fossalunga A."/>
            <person name="Amselem J."/>
            <person name="Novero M."/>
            <person name="Xianan X."/>
            <person name="Sedzielewska Toro K."/>
            <person name="Morin E."/>
            <person name="Lipzen A."/>
            <person name="Grigoriev I.V."/>
            <person name="Henrissat B."/>
            <person name="Martin F.M."/>
            <person name="Bonfante P."/>
        </authorList>
    </citation>
    <scope>NUCLEOTIDE SEQUENCE [LARGE SCALE GENOMIC DNA]</scope>
    <source>
        <strain evidence="2 3">BEG34</strain>
    </source>
</reference>
<keyword evidence="3" id="KW-1185">Reference proteome</keyword>
<evidence type="ECO:0000313" key="3">
    <source>
        <dbReference type="Proteomes" id="UP000439903"/>
    </source>
</evidence>
<gene>
    <name evidence="2" type="ORF">F8M41_002699</name>
</gene>
<protein>
    <submittedName>
        <fullName evidence="2">Uncharacterized protein</fullName>
    </submittedName>
</protein>
<dbReference type="EMBL" id="WTPW01000124">
    <property type="protein sequence ID" value="KAF0544554.1"/>
    <property type="molecule type" value="Genomic_DNA"/>
</dbReference>
<sequence>MNSDPHKRPSAWDVRRTLKDWFDKIAITNVNKDWLEKISSPNDNEFKDLLKKILNPYNSNNRENLLNNIDDNGIKDWLEVLVYSNESEIGYLRAVLNTSNDFNKIKNLLEKITSNEIAKQFLEADKVIKSLPISMHPDEMYTSKIISTKLISKAIKGIYFQLIYCIKIMLFLF</sequence>
<name>A0A8H4AYE1_GIGMA</name>
<organism evidence="2 3">
    <name type="scientific">Gigaspora margarita</name>
    <dbReference type="NCBI Taxonomy" id="4874"/>
    <lineage>
        <taxon>Eukaryota</taxon>
        <taxon>Fungi</taxon>
        <taxon>Fungi incertae sedis</taxon>
        <taxon>Mucoromycota</taxon>
        <taxon>Glomeromycotina</taxon>
        <taxon>Glomeromycetes</taxon>
        <taxon>Diversisporales</taxon>
        <taxon>Gigasporaceae</taxon>
        <taxon>Gigaspora</taxon>
    </lineage>
</organism>
<dbReference type="Proteomes" id="UP000439903">
    <property type="component" value="Unassembled WGS sequence"/>
</dbReference>
<keyword evidence="1" id="KW-0812">Transmembrane</keyword>
<evidence type="ECO:0000256" key="1">
    <source>
        <dbReference type="SAM" id="Phobius"/>
    </source>
</evidence>
<evidence type="ECO:0000313" key="2">
    <source>
        <dbReference type="EMBL" id="KAF0544554.1"/>
    </source>
</evidence>
<proteinExistence type="predicted"/>
<keyword evidence="1" id="KW-0472">Membrane</keyword>
<accession>A0A8H4AYE1</accession>
<comment type="caution">
    <text evidence="2">The sequence shown here is derived from an EMBL/GenBank/DDBJ whole genome shotgun (WGS) entry which is preliminary data.</text>
</comment>
<dbReference type="AlphaFoldDB" id="A0A8H4AYE1"/>
<keyword evidence="1" id="KW-1133">Transmembrane helix</keyword>